<dbReference type="RefSeq" id="WP_124390616.1">
    <property type="nucleotide sequence ID" value="NZ_BHYM01000013.1"/>
</dbReference>
<dbReference type="AlphaFoldDB" id="A0A402C334"/>
<name>A0A402C334_RHOWR</name>
<evidence type="ECO:0000313" key="2">
    <source>
        <dbReference type="Proteomes" id="UP000287519"/>
    </source>
</evidence>
<comment type="caution">
    <text evidence="1">The sequence shown here is derived from an EMBL/GenBank/DDBJ whole genome shotgun (WGS) entry which is preliminary data.</text>
</comment>
<evidence type="ECO:0000313" key="1">
    <source>
        <dbReference type="EMBL" id="GCE37973.1"/>
    </source>
</evidence>
<proteinExistence type="predicted"/>
<accession>A0A402C334</accession>
<reference evidence="1 2" key="1">
    <citation type="submission" date="2018-11" db="EMBL/GenBank/DDBJ databases">
        <title>Microbial catabolism of amino acid.</title>
        <authorList>
            <person name="Hibi M."/>
            <person name="Ogawa J."/>
        </authorList>
    </citation>
    <scope>NUCLEOTIDE SEQUENCE [LARGE SCALE GENOMIC DNA]</scope>
    <source>
        <strain evidence="1 2">C31-06</strain>
    </source>
</reference>
<keyword evidence="2" id="KW-1185">Reference proteome</keyword>
<dbReference type="EMBL" id="BHYM01000013">
    <property type="protein sequence ID" value="GCE37973.1"/>
    <property type="molecule type" value="Genomic_DNA"/>
</dbReference>
<dbReference type="Proteomes" id="UP000287519">
    <property type="component" value="Unassembled WGS sequence"/>
</dbReference>
<dbReference type="OrthoDB" id="4484109at2"/>
<organism evidence="1 2">
    <name type="scientific">Rhodococcus wratislaviensis</name>
    <name type="common">Tsukamurella wratislaviensis</name>
    <dbReference type="NCBI Taxonomy" id="44752"/>
    <lineage>
        <taxon>Bacteria</taxon>
        <taxon>Bacillati</taxon>
        <taxon>Actinomycetota</taxon>
        <taxon>Actinomycetes</taxon>
        <taxon>Mycobacteriales</taxon>
        <taxon>Nocardiaceae</taxon>
        <taxon>Rhodococcus</taxon>
    </lineage>
</organism>
<sequence>MLDATDTPNPEDTEPDDQLIAACKLMQETAARYMRWAEEEGVVQAGSAISDDDDVLTEFSMRETVTGPIKAALDQLLLTTVTLRTWPRAVRGYAHSTLLRSAITSASAALWVMDPDTNERRLRALRSSHEDIRNEINYLDEFDHAAAGADPDEARAYIESRIAKKQRLLANGVTLGFEDSQVKQKESDFNMVTYAKSRLPNHGSDLTSEWRLLSGRAHGLNWPTTFGESKPDDTDPRFVVRPIGLTLDRILGSVFIATTVTKAALETYAGLAGHPSADFEFMPNPGH</sequence>
<gene>
    <name evidence="1" type="ORF">Rhow_000857</name>
</gene>
<protein>
    <submittedName>
        <fullName evidence="1">Uncharacterized protein</fullName>
    </submittedName>
</protein>